<evidence type="ECO:0000259" key="2">
    <source>
        <dbReference type="Pfam" id="PF00582"/>
    </source>
</evidence>
<evidence type="ECO:0000313" key="4">
    <source>
        <dbReference type="Proteomes" id="UP001597085"/>
    </source>
</evidence>
<organism evidence="3 4">
    <name type="scientific">Halobellus rarus</name>
    <dbReference type="NCBI Taxonomy" id="1126237"/>
    <lineage>
        <taxon>Archaea</taxon>
        <taxon>Methanobacteriati</taxon>
        <taxon>Methanobacteriota</taxon>
        <taxon>Stenosarchaea group</taxon>
        <taxon>Halobacteria</taxon>
        <taxon>Halobacteriales</taxon>
        <taxon>Haloferacaceae</taxon>
        <taxon>Halobellus</taxon>
    </lineage>
</organism>
<reference evidence="3 4" key="1">
    <citation type="journal article" date="2019" name="Int. J. Syst. Evol. Microbiol.">
        <title>The Global Catalogue of Microorganisms (GCM) 10K type strain sequencing project: providing services to taxonomists for standard genome sequencing and annotation.</title>
        <authorList>
            <consortium name="The Broad Institute Genomics Platform"/>
            <consortium name="The Broad Institute Genome Sequencing Center for Infectious Disease"/>
            <person name="Wu L."/>
            <person name="Ma J."/>
        </authorList>
    </citation>
    <scope>NUCLEOTIDE SEQUENCE [LARGE SCALE GENOMIC DNA]</scope>
    <source>
        <strain evidence="3 4">CGMCC 1.12121</strain>
    </source>
</reference>
<dbReference type="PANTHER" id="PTHR46268:SF6">
    <property type="entry name" value="UNIVERSAL STRESS PROTEIN UP12"/>
    <property type="match status" value="1"/>
</dbReference>
<keyword evidence="4" id="KW-1185">Reference proteome</keyword>
<comment type="caution">
    <text evidence="3">The sequence shown here is derived from an EMBL/GenBank/DDBJ whole genome shotgun (WGS) entry which is preliminary data.</text>
</comment>
<dbReference type="InterPro" id="IPR014729">
    <property type="entry name" value="Rossmann-like_a/b/a_fold"/>
</dbReference>
<dbReference type="RefSeq" id="WP_256420847.1">
    <property type="nucleotide sequence ID" value="NZ_JANHDI010000004.1"/>
</dbReference>
<evidence type="ECO:0000313" key="3">
    <source>
        <dbReference type="EMBL" id="MFD1599516.1"/>
    </source>
</evidence>
<accession>A0ABD6CQJ9</accession>
<name>A0ABD6CQJ9_9EURY</name>
<dbReference type="AlphaFoldDB" id="A0ABD6CQJ9"/>
<proteinExistence type="inferred from homology"/>
<evidence type="ECO:0000256" key="1">
    <source>
        <dbReference type="ARBA" id="ARBA00008791"/>
    </source>
</evidence>
<dbReference type="Pfam" id="PF00582">
    <property type="entry name" value="Usp"/>
    <property type="match status" value="1"/>
</dbReference>
<sequence>MVIVAAVDRSDQARAVLDEADTLAGRFEEPIHALHVMSRSEAIQTEEESVSRTDEAVPVDDLRDRAAAVAAELMEAHPPDAETVAVGRIGDPAAEIVSYAEEQDARYIVVSPQQRSQTGKILFGSVAQSVLLEADCPVVSLRARDFE</sequence>
<comment type="similarity">
    <text evidence="1">Belongs to the universal stress protein A family.</text>
</comment>
<gene>
    <name evidence="3" type="ORF">ACFSBX_11175</name>
</gene>
<dbReference type="CDD" id="cd00293">
    <property type="entry name" value="USP-like"/>
    <property type="match status" value="1"/>
</dbReference>
<dbReference type="InterPro" id="IPR006016">
    <property type="entry name" value="UspA"/>
</dbReference>
<protein>
    <submittedName>
        <fullName evidence="3">Universal stress protein</fullName>
    </submittedName>
</protein>
<dbReference type="EMBL" id="JBHUDK010000010">
    <property type="protein sequence ID" value="MFD1599516.1"/>
    <property type="molecule type" value="Genomic_DNA"/>
</dbReference>
<dbReference type="Proteomes" id="UP001597085">
    <property type="component" value="Unassembled WGS sequence"/>
</dbReference>
<dbReference type="PANTHER" id="PTHR46268">
    <property type="entry name" value="STRESS RESPONSE PROTEIN NHAX"/>
    <property type="match status" value="1"/>
</dbReference>
<dbReference type="SUPFAM" id="SSF52402">
    <property type="entry name" value="Adenine nucleotide alpha hydrolases-like"/>
    <property type="match status" value="1"/>
</dbReference>
<feature type="domain" description="UspA" evidence="2">
    <location>
        <begin position="3"/>
        <end position="139"/>
    </location>
</feature>
<dbReference type="Gene3D" id="3.40.50.620">
    <property type="entry name" value="HUPs"/>
    <property type="match status" value="1"/>
</dbReference>